<evidence type="ECO:0000256" key="7">
    <source>
        <dbReference type="ARBA" id="ARBA00022842"/>
    </source>
</evidence>
<evidence type="ECO:0008006" key="10">
    <source>
        <dbReference type="Google" id="ProtNLM"/>
    </source>
</evidence>
<dbReference type="GO" id="GO:0044208">
    <property type="term" value="P:'de novo' AMP biosynthetic process"/>
    <property type="evidence" value="ECO:0007669"/>
    <property type="project" value="TreeGrafter"/>
</dbReference>
<organism evidence="9">
    <name type="scientific">marine sediment metagenome</name>
    <dbReference type="NCBI Taxonomy" id="412755"/>
    <lineage>
        <taxon>unclassified sequences</taxon>
        <taxon>metagenomes</taxon>
        <taxon>ecological metagenomes</taxon>
    </lineage>
</organism>
<keyword evidence="4" id="KW-0479">Metal-binding</keyword>
<keyword evidence="3" id="KW-0436">Ligase</keyword>
<evidence type="ECO:0000256" key="3">
    <source>
        <dbReference type="ARBA" id="ARBA00022598"/>
    </source>
</evidence>
<evidence type="ECO:0000256" key="8">
    <source>
        <dbReference type="ARBA" id="ARBA00023134"/>
    </source>
</evidence>
<dbReference type="GO" id="GO:0046872">
    <property type="term" value="F:metal ion binding"/>
    <property type="evidence" value="ECO:0007669"/>
    <property type="project" value="UniProtKB-KW"/>
</dbReference>
<dbReference type="EMBL" id="LAZR01014203">
    <property type="protein sequence ID" value="KKM18530.1"/>
    <property type="molecule type" value="Genomic_DNA"/>
</dbReference>
<dbReference type="GO" id="GO:0005737">
    <property type="term" value="C:cytoplasm"/>
    <property type="evidence" value="ECO:0007669"/>
    <property type="project" value="TreeGrafter"/>
</dbReference>
<evidence type="ECO:0000256" key="2">
    <source>
        <dbReference type="ARBA" id="ARBA00011738"/>
    </source>
</evidence>
<dbReference type="AlphaFoldDB" id="A0A0F9KT06"/>
<accession>A0A0F9KT06</accession>
<dbReference type="Pfam" id="PF00709">
    <property type="entry name" value="Adenylsucc_synt"/>
    <property type="match status" value="1"/>
</dbReference>
<evidence type="ECO:0000256" key="1">
    <source>
        <dbReference type="ARBA" id="ARBA00001946"/>
    </source>
</evidence>
<dbReference type="GO" id="GO:0005525">
    <property type="term" value="F:GTP binding"/>
    <property type="evidence" value="ECO:0007669"/>
    <property type="project" value="UniProtKB-KW"/>
</dbReference>
<protein>
    <recommendedName>
        <fullName evidence="10">Adenylosuccinate synthase</fullName>
    </recommendedName>
</protein>
<dbReference type="InterPro" id="IPR042109">
    <property type="entry name" value="Adenylosuccinate_synth_dom1"/>
</dbReference>
<evidence type="ECO:0000256" key="4">
    <source>
        <dbReference type="ARBA" id="ARBA00022723"/>
    </source>
</evidence>
<feature type="non-terminal residue" evidence="9">
    <location>
        <position position="1"/>
    </location>
</feature>
<dbReference type="SUPFAM" id="SSF52540">
    <property type="entry name" value="P-loop containing nucleoside triphosphate hydrolases"/>
    <property type="match status" value="1"/>
</dbReference>
<dbReference type="SMART" id="SM00788">
    <property type="entry name" value="Adenylsucc_synt"/>
    <property type="match status" value="1"/>
</dbReference>
<dbReference type="PROSITE" id="PS00513">
    <property type="entry name" value="ADENYLOSUCCIN_SYN_2"/>
    <property type="match status" value="1"/>
</dbReference>
<dbReference type="Gene3D" id="3.90.170.10">
    <property type="entry name" value="Adenylosuccinate Synthetase, subunit A, domain 3"/>
    <property type="match status" value="1"/>
</dbReference>
<keyword evidence="7" id="KW-0460">Magnesium</keyword>
<dbReference type="InterPro" id="IPR027417">
    <property type="entry name" value="P-loop_NTPase"/>
</dbReference>
<dbReference type="InterPro" id="IPR042110">
    <property type="entry name" value="Adenylosuccinate_synth_dom2"/>
</dbReference>
<dbReference type="Gene3D" id="1.10.300.10">
    <property type="entry name" value="Adenylosuccinate Synthetase, subunit A, domain 2"/>
    <property type="match status" value="1"/>
</dbReference>
<dbReference type="InterPro" id="IPR001114">
    <property type="entry name" value="Adenylosuccinate_synthetase"/>
</dbReference>
<name>A0A0F9KT06_9ZZZZ</name>
<dbReference type="PANTHER" id="PTHR11846">
    <property type="entry name" value="ADENYLOSUCCINATE SYNTHETASE"/>
    <property type="match status" value="1"/>
</dbReference>
<proteinExistence type="inferred from homology"/>
<dbReference type="FunFam" id="3.90.170.10:FF:000001">
    <property type="entry name" value="Adenylosuccinate synthetase"/>
    <property type="match status" value="1"/>
</dbReference>
<dbReference type="GO" id="GO:0004019">
    <property type="term" value="F:adenylosuccinate synthase activity"/>
    <property type="evidence" value="ECO:0007669"/>
    <property type="project" value="InterPro"/>
</dbReference>
<gene>
    <name evidence="9" type="ORF">LCGC14_1664790</name>
</gene>
<comment type="caution">
    <text evidence="9">The sequence shown here is derived from an EMBL/GenBank/DDBJ whole genome shotgun (WGS) entry which is preliminary data.</text>
</comment>
<comment type="subunit">
    <text evidence="2">Homodimer.</text>
</comment>
<dbReference type="InterPro" id="IPR042111">
    <property type="entry name" value="Adenylosuccinate_synth_dom3"/>
</dbReference>
<reference evidence="9" key="1">
    <citation type="journal article" date="2015" name="Nature">
        <title>Complex archaea that bridge the gap between prokaryotes and eukaryotes.</title>
        <authorList>
            <person name="Spang A."/>
            <person name="Saw J.H."/>
            <person name="Jorgensen S.L."/>
            <person name="Zaremba-Niedzwiedzka K."/>
            <person name="Martijn J."/>
            <person name="Lind A.E."/>
            <person name="van Eijk R."/>
            <person name="Schleper C."/>
            <person name="Guy L."/>
            <person name="Ettema T.J."/>
        </authorList>
    </citation>
    <scope>NUCLEOTIDE SEQUENCE</scope>
</reference>
<evidence type="ECO:0000256" key="5">
    <source>
        <dbReference type="ARBA" id="ARBA00022741"/>
    </source>
</evidence>
<evidence type="ECO:0000313" key="9">
    <source>
        <dbReference type="EMBL" id="KKM18530.1"/>
    </source>
</evidence>
<evidence type="ECO:0000256" key="6">
    <source>
        <dbReference type="ARBA" id="ARBA00022755"/>
    </source>
</evidence>
<dbReference type="HAMAP" id="MF_00011">
    <property type="entry name" value="Adenylosucc_synth"/>
    <property type="match status" value="1"/>
</dbReference>
<dbReference type="Gene3D" id="3.40.440.10">
    <property type="entry name" value="Adenylosuccinate Synthetase, subunit A, domain 1"/>
    <property type="match status" value="1"/>
</dbReference>
<keyword evidence="8" id="KW-0342">GTP-binding</keyword>
<comment type="cofactor">
    <cofactor evidence="1">
        <name>Mg(2+)</name>
        <dbReference type="ChEBI" id="CHEBI:18420"/>
    </cofactor>
</comment>
<keyword evidence="5" id="KW-0547">Nucleotide-binding</keyword>
<keyword evidence="6" id="KW-0658">Purine biosynthesis</keyword>
<dbReference type="InterPro" id="IPR033128">
    <property type="entry name" value="Adenylosuccin_syn_Lys_AS"/>
</dbReference>
<sequence>FKGKYSAGTTKRGIGPTYSDKAARWGLRIYDLINPEIMKPKLEMLYKIKKKLIQIYDPNWDVDIEAIYDEYKSYGEQLKPYVIDTAYYLNQVIDSGKKVVFEAAQGSLLCIDHGYYPFCTSSNANSLGISSGTGIPPKKIGKVLGIIKAYTSRVGEGKFPTELFNNTAETIREQGHEYGTVTGRPRRVGWLDLFNIKYSIMINGIDKIVITLLDALEGITPINICIGYELDGKLLESWPIQHEIIENCKPIYKTFNGWEKRSRGEWSDIAKRGYDALPETVKIYVQAIKEELKTDIAMISIGPNRLDTIQTISDEKIF</sequence>
<dbReference type="PANTHER" id="PTHR11846:SF0">
    <property type="entry name" value="ADENYLOSUCCINATE SYNTHETASE"/>
    <property type="match status" value="1"/>
</dbReference>
<dbReference type="GO" id="GO:0046040">
    <property type="term" value="P:IMP metabolic process"/>
    <property type="evidence" value="ECO:0007669"/>
    <property type="project" value="TreeGrafter"/>
</dbReference>